<feature type="compositionally biased region" description="Basic residues" evidence="2">
    <location>
        <begin position="392"/>
        <end position="403"/>
    </location>
</feature>
<feature type="coiled-coil region" evidence="1">
    <location>
        <begin position="1361"/>
        <end position="1388"/>
    </location>
</feature>
<organism evidence="3 4">
    <name type="scientific">Holothuria leucospilota</name>
    <name type="common">Black long sea cucumber</name>
    <name type="synonym">Mertensiothuria leucospilota</name>
    <dbReference type="NCBI Taxonomy" id="206669"/>
    <lineage>
        <taxon>Eukaryota</taxon>
        <taxon>Metazoa</taxon>
        <taxon>Echinodermata</taxon>
        <taxon>Eleutherozoa</taxon>
        <taxon>Echinozoa</taxon>
        <taxon>Holothuroidea</taxon>
        <taxon>Aspidochirotacea</taxon>
        <taxon>Aspidochirotida</taxon>
        <taxon>Holothuriidae</taxon>
        <taxon>Holothuria</taxon>
    </lineage>
</organism>
<feature type="compositionally biased region" description="Acidic residues" evidence="2">
    <location>
        <begin position="143"/>
        <end position="153"/>
    </location>
</feature>
<feature type="compositionally biased region" description="Polar residues" evidence="2">
    <location>
        <begin position="967"/>
        <end position="983"/>
    </location>
</feature>
<feature type="compositionally biased region" description="Polar residues" evidence="2">
    <location>
        <begin position="431"/>
        <end position="448"/>
    </location>
</feature>
<feature type="compositionally biased region" description="Basic and acidic residues" evidence="2">
    <location>
        <begin position="106"/>
        <end position="120"/>
    </location>
</feature>
<feature type="compositionally biased region" description="Basic and acidic residues" evidence="2">
    <location>
        <begin position="845"/>
        <end position="864"/>
    </location>
</feature>
<feature type="region of interest" description="Disordered" evidence="2">
    <location>
        <begin position="1"/>
        <end position="484"/>
    </location>
</feature>
<feature type="region of interest" description="Disordered" evidence="2">
    <location>
        <begin position="918"/>
        <end position="983"/>
    </location>
</feature>
<feature type="compositionally biased region" description="Basic and acidic residues" evidence="2">
    <location>
        <begin position="924"/>
        <end position="934"/>
    </location>
</feature>
<feature type="compositionally biased region" description="Polar residues" evidence="2">
    <location>
        <begin position="662"/>
        <end position="675"/>
    </location>
</feature>
<feature type="region of interest" description="Disordered" evidence="2">
    <location>
        <begin position="1178"/>
        <end position="1202"/>
    </location>
</feature>
<comment type="caution">
    <text evidence="3">The sequence shown here is derived from an EMBL/GenBank/DDBJ whole genome shotgun (WGS) entry which is preliminary data.</text>
</comment>
<sequence>MGEDGAIRTENFYGRSSAEDKTSYKKESAQSRSCAVPVRTKISAPMNPMTSPPRQSSKDRGNSSSHITRKPADSTPKTPKQQPSKRVKTPLNVSVSDKPSSTGGNDEERIKTGTSKEKESAGLTTASRSESPSQSRVERDLGDGDLSDGDDGITVEGCKASESKEEGSRKSGGETERKSEENSMKSSKASHERVLSSKENVFPSDRVQRTYEEGQIPSTSQIVPESQYSQIVVEETQDRDVPDSHQASESPLGSSQSASQGRRKGRRRRRQQARRSAGDQRKKRKSPRLQALEEMSALNPGKEKRSKSGKFRLYSESEGLVRDIVTPGDIIPSSCPSQDSMADFVPDSCPMTKSRKKEKSTRRKSSSSPSLTDIPEKPTESTDSSEIENKRRGQTKPRRRRSSKAPAKSELSKKQQNSKKMVHRENEDETSSVSSTLHQTREFLSQSLPVLPPNDNYNEDDDPYLFSDINDGSAKVKDTSKKDEKEKVIKVTKHKKNLNKPDKSSFLNKKSFMSFPSKSLTLPVVDSEPGRNKGLTQSMIGDKAGDVDGTGDGHIARIKKEEAERSGRRVKGNRRGRGCKKMEGQPSVSSDMKGSQGRKGEIKKRHNAGFEEDITSSEKEKLKGKSKERKLFSDEDHRMSREILESSDEKERGSRKRDKDGNSSGKISNADTSFASREMRELSDVEVMRDAAHLEEDFQDDDIHGLIQSVKKFLERPREDVTGKSSHGGSSSRKEISLKKREEDGESLQEKEIGRERVRKDRSRERPQSPVGKNVEGDNRQEAHDIDGMEREAEKLEEGKEFASEMSFSDDGDAMEEINKELRALSKELQETGKRKKQHQQWLGEKYEETLTGESKKKGEKDILKTPAGSSRYGSDIEDEDEVESNLSLDFDDKKTEASVQSFSRICKSIVCQSGDGIAKNRSRRDLPKVDYRNQDVSFSDEDYVPSLDAQPLNMSSDSQDDRNEEGYTSNTSRRTSGLTDLQSERSWLVEKSHIKVSTYSKVQRKRWAKERQGEDVFKTIKKGSQRKQKESQKRSASPENVALELFAPKKKKKKTAEDDGAIDFLYYQQDSQQSHPASQERLIQKVSSIVQREDQGVTPSSSHTSKSSGKAKVQTTLVTPRSSLTSKSSKKTKIQDIASNHDGATNDLIEPFSQDVMMELQMTPGCGMTPQVKIGEDEETQSDGDDPDARQSLLSGPSKMSTLTQSFLKRKYEHMIEDITRSDDENNPGEDSLEEEDAAEIDEEFKPPMVRRSINPRRLFENELLAQGNVGLHESVQADGDTTSGTSSSSSSNLSWKHPSDFHIPEMVAIVGQKIQRQFAEKRNQTRALTDSVLKSTQKYLSKIWAEQNHGRQAALEEFRDSLLKEIVALEIDIENLNKTSSKLQAMAQRRLKTGVEMNSRHAMHIRSLHQSYIQELNEMDLYLEENLKKSVKTIVEQEFGSLKNKLLNDLVRTFLFVVNLCQHCLQ</sequence>
<feature type="region of interest" description="Disordered" evidence="2">
    <location>
        <begin position="713"/>
        <end position="894"/>
    </location>
</feature>
<feature type="compositionally biased region" description="Basic and acidic residues" evidence="2">
    <location>
        <begin position="732"/>
        <end position="767"/>
    </location>
</feature>
<feature type="compositionally biased region" description="Polar residues" evidence="2">
    <location>
        <begin position="122"/>
        <end position="135"/>
    </location>
</feature>
<feature type="compositionally biased region" description="Basic and acidic residues" evidence="2">
    <location>
        <begin position="474"/>
        <end position="484"/>
    </location>
</feature>
<feature type="compositionally biased region" description="Acidic residues" evidence="2">
    <location>
        <begin position="1178"/>
        <end position="1187"/>
    </location>
</feature>
<evidence type="ECO:0000256" key="1">
    <source>
        <dbReference type="SAM" id="Coils"/>
    </source>
</evidence>
<gene>
    <name evidence="3" type="ORF">HOLleu_23412</name>
</gene>
<feature type="compositionally biased region" description="Basic residues" evidence="2">
    <location>
        <begin position="261"/>
        <end position="273"/>
    </location>
</feature>
<feature type="compositionally biased region" description="Basic and acidic residues" evidence="2">
    <location>
        <begin position="775"/>
        <end position="803"/>
    </location>
</feature>
<feature type="compositionally biased region" description="Polar residues" evidence="2">
    <location>
        <begin position="1193"/>
        <end position="1202"/>
    </location>
</feature>
<feature type="region of interest" description="Disordered" evidence="2">
    <location>
        <begin position="1276"/>
        <end position="1299"/>
    </location>
</feature>
<feature type="region of interest" description="Disordered" evidence="2">
    <location>
        <begin position="520"/>
        <end position="678"/>
    </location>
</feature>
<reference evidence="3" key="1">
    <citation type="submission" date="2021-10" db="EMBL/GenBank/DDBJ databases">
        <title>Tropical sea cucumber genome reveals ecological adaptation and Cuvierian tubules defense mechanism.</title>
        <authorList>
            <person name="Chen T."/>
        </authorList>
    </citation>
    <scope>NUCLEOTIDE SEQUENCE</scope>
    <source>
        <strain evidence="3">Nanhai2018</strain>
        <tissue evidence="3">Muscle</tissue>
    </source>
</reference>
<feature type="compositionally biased region" description="Basic and acidic residues" evidence="2">
    <location>
        <begin position="1010"/>
        <end position="1019"/>
    </location>
</feature>
<feature type="compositionally biased region" description="Polar residues" evidence="2">
    <location>
        <begin position="91"/>
        <end position="104"/>
    </location>
</feature>
<evidence type="ECO:0000313" key="4">
    <source>
        <dbReference type="Proteomes" id="UP001152320"/>
    </source>
</evidence>
<feature type="region of interest" description="Disordered" evidence="2">
    <location>
        <begin position="1071"/>
        <end position="1148"/>
    </location>
</feature>
<feature type="compositionally biased region" description="Basic and acidic residues" evidence="2">
    <location>
        <begin position="616"/>
        <end position="661"/>
    </location>
</feature>
<feature type="compositionally biased region" description="Basic and acidic residues" evidence="2">
    <location>
        <begin position="554"/>
        <end position="567"/>
    </location>
</feature>
<evidence type="ECO:0000256" key="2">
    <source>
        <dbReference type="SAM" id="MobiDB-lite"/>
    </source>
</evidence>
<feature type="compositionally biased region" description="Low complexity" evidence="2">
    <location>
        <begin position="1280"/>
        <end position="1293"/>
    </location>
</feature>
<proteinExistence type="predicted"/>
<name>A0A9Q1H574_HOLLE</name>
<keyword evidence="1" id="KW-0175">Coiled coil</keyword>
<dbReference type="Proteomes" id="UP001152320">
    <property type="component" value="Chromosome 11"/>
</dbReference>
<dbReference type="OrthoDB" id="10256849at2759"/>
<feature type="compositionally biased region" description="Basic and acidic residues" evidence="2">
    <location>
        <begin position="713"/>
        <end position="722"/>
    </location>
</feature>
<feature type="compositionally biased region" description="Basic and acidic residues" evidence="2">
    <location>
        <begin position="17"/>
        <end position="29"/>
    </location>
</feature>
<feature type="compositionally biased region" description="Basic and acidic residues" evidence="2">
    <location>
        <begin position="817"/>
        <end position="833"/>
    </location>
</feature>
<feature type="region of interest" description="Disordered" evidence="2">
    <location>
        <begin position="1000"/>
        <end position="1057"/>
    </location>
</feature>
<accession>A0A9Q1H574</accession>
<feature type="compositionally biased region" description="Polar residues" evidence="2">
    <location>
        <begin position="216"/>
        <end position="230"/>
    </location>
</feature>
<protein>
    <submittedName>
        <fullName evidence="3">Uncharacterized protein</fullName>
    </submittedName>
</protein>
<keyword evidence="4" id="KW-1185">Reference proteome</keyword>
<feature type="compositionally biased region" description="Basic and acidic residues" evidence="2">
    <location>
        <begin position="159"/>
        <end position="196"/>
    </location>
</feature>
<feature type="compositionally biased region" description="Basic residues" evidence="2">
    <location>
        <begin position="353"/>
        <end position="365"/>
    </location>
</feature>
<feature type="compositionally biased region" description="Basic residues" evidence="2">
    <location>
        <begin position="568"/>
        <end position="579"/>
    </location>
</feature>
<feature type="compositionally biased region" description="Acidic residues" evidence="2">
    <location>
        <begin position="1226"/>
        <end position="1244"/>
    </location>
</feature>
<feature type="region of interest" description="Disordered" evidence="2">
    <location>
        <begin position="1220"/>
        <end position="1250"/>
    </location>
</feature>
<dbReference type="EMBL" id="JAIZAY010000011">
    <property type="protein sequence ID" value="KAJ8033238.1"/>
    <property type="molecule type" value="Genomic_DNA"/>
</dbReference>
<evidence type="ECO:0000313" key="3">
    <source>
        <dbReference type="EMBL" id="KAJ8033238.1"/>
    </source>
</evidence>